<keyword evidence="2" id="KW-1185">Reference proteome</keyword>
<sequence length="421" mass="49343">MNSTNSKLDDLPQELKDLILCAAPDIATLKCLAHSSPFFHGAYANRREDIFLTVLSTEITPDILHEARFVARATSIERGSSWFSDVKQLLADYDKGIDEFFPLNITSTETIYISRFLPALHNVTLAFFQMTLSHHPLTGEKMHPPSPDRFEIRRIQRSILRIEIFNILFSERKYSPSYRPNWESPCEELGNLFLSRFELWEVEEMVCTRDFFYRQYDVVFRGCSVELRNWFALNEYCEEDPGDSIENAVARTKEKDFIDYREMSERLLSLGFEFLWEVLNDYSKYQEFPLLEEAFFYGEFHTPPNFLSDTLAIFFSLRDMQIMQDSEFRKTVLDSEYTGKEKPNLAWLWSVQQWNPAFDGGNYVSYCERRDCSRSWGYAMWDSSRLESLGIMNCKIQDMQPHGPKAMQGPLLTDDPQENES</sequence>
<dbReference type="Proteomes" id="UP000783213">
    <property type="component" value="Unassembled WGS sequence"/>
</dbReference>
<protein>
    <recommendedName>
        <fullName evidence="3">F-box domain-containing protein</fullName>
    </recommendedName>
</protein>
<name>A0ABQ7ITC3_9HELO</name>
<dbReference type="RefSeq" id="XP_038812460.1">
    <property type="nucleotide sequence ID" value="XM_038950996.1"/>
</dbReference>
<organism evidence="1 2">
    <name type="scientific">Botrytis deweyae</name>
    <dbReference type="NCBI Taxonomy" id="2478750"/>
    <lineage>
        <taxon>Eukaryota</taxon>
        <taxon>Fungi</taxon>
        <taxon>Dikarya</taxon>
        <taxon>Ascomycota</taxon>
        <taxon>Pezizomycotina</taxon>
        <taxon>Leotiomycetes</taxon>
        <taxon>Helotiales</taxon>
        <taxon>Sclerotiniaceae</taxon>
        <taxon>Botrytis</taxon>
    </lineage>
</organism>
<evidence type="ECO:0000313" key="2">
    <source>
        <dbReference type="Proteomes" id="UP000783213"/>
    </source>
</evidence>
<gene>
    <name evidence="1" type="ORF">EAE98_003376</name>
</gene>
<evidence type="ECO:0008006" key="3">
    <source>
        <dbReference type="Google" id="ProtNLM"/>
    </source>
</evidence>
<reference evidence="1 2" key="1">
    <citation type="journal article" date="2020" name="Genome Biol. Evol.">
        <title>Comparative genomics of Sclerotiniaceae.</title>
        <authorList>
            <person name="Valero Jimenez C.A."/>
            <person name="Steentjes M."/>
            <person name="Scholten O.E."/>
            <person name="Van Kan J.A.L."/>
        </authorList>
    </citation>
    <scope>NUCLEOTIDE SEQUENCE [LARGE SCALE GENOMIC DNA]</scope>
    <source>
        <strain evidence="1 2">B1</strain>
    </source>
</reference>
<dbReference type="EMBL" id="RCSX01000006">
    <property type="protein sequence ID" value="KAF7933667.1"/>
    <property type="molecule type" value="Genomic_DNA"/>
</dbReference>
<comment type="caution">
    <text evidence="1">The sequence shown here is derived from an EMBL/GenBank/DDBJ whole genome shotgun (WGS) entry which is preliminary data.</text>
</comment>
<proteinExistence type="predicted"/>
<dbReference type="GeneID" id="62230150"/>
<accession>A0ABQ7ITC3</accession>
<evidence type="ECO:0000313" key="1">
    <source>
        <dbReference type="EMBL" id="KAF7933667.1"/>
    </source>
</evidence>